<feature type="region of interest" description="Disordered" evidence="1">
    <location>
        <begin position="72"/>
        <end position="98"/>
    </location>
</feature>
<dbReference type="Proteomes" id="UP000077748">
    <property type="component" value="Chromosome"/>
</dbReference>
<sequence length="98" mass="11201">MIKERVITILSWTDIRLPKLEEMTGISRYTWSNLKNPSKNREIKEEEILAIAKVFPQFRWWILTGEVMPEIGQTSPGYEEEGADRSSSPGARADSSDS</sequence>
<proteinExistence type="predicted"/>
<dbReference type="InterPro" id="IPR010982">
    <property type="entry name" value="Lambda_DNA-bd_dom_sf"/>
</dbReference>
<protein>
    <submittedName>
        <fullName evidence="3">XRE family transcriptional regulator</fullName>
    </submittedName>
</protein>
<name>A0A1A9KKI6_9PSED</name>
<dbReference type="GeneID" id="72998513"/>
<reference evidence="3" key="2">
    <citation type="submission" date="2023-03" db="EMBL/GenBank/DDBJ databases">
        <title>Draft assemblies of triclosan tolerant bacteria isolated from returned activated sludge.</title>
        <authorList>
            <person name="Van Hamelsveld S."/>
        </authorList>
    </citation>
    <scope>NUCLEOTIDE SEQUENCE</scope>
    <source>
        <strain evidence="3">GW210015_S63</strain>
    </source>
</reference>
<evidence type="ECO:0000313" key="2">
    <source>
        <dbReference type="EMBL" id="ANI17630.1"/>
    </source>
</evidence>
<reference evidence="2 4" key="1">
    <citation type="submission" date="2016-05" db="EMBL/GenBank/DDBJ databases">
        <title>Genome Sequence of Pseudomonas citronellolis Strain SJTE-3, an Estrogens and Persistent Organic Pollutants degradation strain.</title>
        <authorList>
            <person name="Liang R."/>
        </authorList>
    </citation>
    <scope>NUCLEOTIDE SEQUENCE [LARGE SCALE GENOMIC DNA]</scope>
    <source>
        <strain evidence="2 4">SJTE-3</strain>
    </source>
</reference>
<evidence type="ECO:0000313" key="4">
    <source>
        <dbReference type="Proteomes" id="UP000077748"/>
    </source>
</evidence>
<dbReference type="Gene3D" id="1.10.260.40">
    <property type="entry name" value="lambda repressor-like DNA-binding domains"/>
    <property type="match status" value="1"/>
</dbReference>
<dbReference type="GO" id="GO:0003677">
    <property type="term" value="F:DNA binding"/>
    <property type="evidence" value="ECO:0007669"/>
    <property type="project" value="InterPro"/>
</dbReference>
<dbReference type="Proteomes" id="UP001220662">
    <property type="component" value="Unassembled WGS sequence"/>
</dbReference>
<gene>
    <name evidence="2" type="ORF">A9C11_28205</name>
    <name evidence="3" type="ORF">P3W55_07970</name>
</gene>
<dbReference type="RefSeq" id="WP_061562873.1">
    <property type="nucleotide sequence ID" value="NZ_BDGS01000001.1"/>
</dbReference>
<dbReference type="EMBL" id="CP015878">
    <property type="protein sequence ID" value="ANI17630.1"/>
    <property type="molecule type" value="Genomic_DNA"/>
</dbReference>
<dbReference type="EMBL" id="JARJLR010000156">
    <property type="protein sequence ID" value="MDF3841649.1"/>
    <property type="molecule type" value="Genomic_DNA"/>
</dbReference>
<evidence type="ECO:0000313" key="3">
    <source>
        <dbReference type="EMBL" id="MDF3841649.1"/>
    </source>
</evidence>
<dbReference type="AlphaFoldDB" id="A0A1A9KKI6"/>
<evidence type="ECO:0000256" key="1">
    <source>
        <dbReference type="SAM" id="MobiDB-lite"/>
    </source>
</evidence>
<organism evidence="2 4">
    <name type="scientific">Pseudomonas citronellolis</name>
    <dbReference type="NCBI Taxonomy" id="53408"/>
    <lineage>
        <taxon>Bacteria</taxon>
        <taxon>Pseudomonadati</taxon>
        <taxon>Pseudomonadota</taxon>
        <taxon>Gammaproteobacteria</taxon>
        <taxon>Pseudomonadales</taxon>
        <taxon>Pseudomonadaceae</taxon>
        <taxon>Pseudomonas</taxon>
    </lineage>
</organism>
<accession>A0A1A9KKI6</accession>